<protein>
    <recommendedName>
        <fullName evidence="5">CBS domain-containing protein</fullName>
    </recommendedName>
</protein>
<dbReference type="InterPro" id="IPR050511">
    <property type="entry name" value="AMPK_gamma/SDS23_families"/>
</dbReference>
<dbReference type="PANTHER" id="PTHR13780:SF39">
    <property type="entry name" value="CBS DOMAIN-CONTAINING PROTEIN CBSX5-LIKE"/>
    <property type="match status" value="1"/>
</dbReference>
<dbReference type="InterPro" id="IPR046342">
    <property type="entry name" value="CBS_dom_sf"/>
</dbReference>
<gene>
    <name evidence="6" type="ORF">Nepgr_032188</name>
</gene>
<dbReference type="PROSITE" id="PS51371">
    <property type="entry name" value="CBS"/>
    <property type="match status" value="1"/>
</dbReference>
<reference evidence="6" key="1">
    <citation type="submission" date="2023-05" db="EMBL/GenBank/DDBJ databases">
        <title>Nepenthes gracilis genome sequencing.</title>
        <authorList>
            <person name="Fukushima K."/>
        </authorList>
    </citation>
    <scope>NUCLEOTIDE SEQUENCE</scope>
    <source>
        <strain evidence="6">SING2019-196</strain>
    </source>
</reference>
<feature type="region of interest" description="Disordered" evidence="4">
    <location>
        <begin position="295"/>
        <end position="315"/>
    </location>
</feature>
<evidence type="ECO:0000256" key="4">
    <source>
        <dbReference type="SAM" id="MobiDB-lite"/>
    </source>
</evidence>
<evidence type="ECO:0000256" key="2">
    <source>
        <dbReference type="ARBA" id="ARBA00023122"/>
    </source>
</evidence>
<proteinExistence type="predicted"/>
<keyword evidence="1" id="KW-0677">Repeat</keyword>
<dbReference type="Proteomes" id="UP001279734">
    <property type="component" value="Unassembled WGS sequence"/>
</dbReference>
<name>A0AAD3Y7H2_NEPGR</name>
<evidence type="ECO:0000313" key="6">
    <source>
        <dbReference type="EMBL" id="GMH30345.1"/>
    </source>
</evidence>
<keyword evidence="2 3" id="KW-0129">CBS domain</keyword>
<evidence type="ECO:0000259" key="5">
    <source>
        <dbReference type="PROSITE" id="PS51371"/>
    </source>
</evidence>
<sequence length="382" mass="41594">MAVSLLSREVSDLCIGKPALRWLPLSATVADALSALRRSGKNWISIWNCDHYAGRNGDGVSVGDCRCVGKVCLVDVVCFLCREDNLVRPLIALESPVSVLIRKVPELVKHLEPNSSLREAIDCILEGAQNLIVPKRSRMKSNPKQNLLIHGHEFCWITQEDVIRFFLNSINLFSPTPAYSIESLNIIDDNILAVHYDDPALSALPLISNAITSQTAVAVVDEEGNLIGEISPRTLSCCDEKVASAIVTLSAGDLVAYVDCCGSPEDLVQLVKARLEERNLVGMLELMEVEYSASSMSSSSSSSDDELSVGRNGKHRGNSGLMATVTEPIVCYPESSLVAVMIQAVAHRVSYVWVIERDCSIVGIVTFAGMLKVFRDQVAIYA</sequence>
<dbReference type="GO" id="GO:0005737">
    <property type="term" value="C:cytoplasm"/>
    <property type="evidence" value="ECO:0007669"/>
    <property type="project" value="TreeGrafter"/>
</dbReference>
<dbReference type="Gene3D" id="3.10.580.10">
    <property type="entry name" value="CBS-domain"/>
    <property type="match status" value="1"/>
</dbReference>
<dbReference type="InterPro" id="IPR000644">
    <property type="entry name" value="CBS_dom"/>
</dbReference>
<keyword evidence="7" id="KW-1185">Reference proteome</keyword>
<dbReference type="GO" id="GO:0005634">
    <property type="term" value="C:nucleus"/>
    <property type="evidence" value="ECO:0007669"/>
    <property type="project" value="TreeGrafter"/>
</dbReference>
<evidence type="ECO:0000313" key="7">
    <source>
        <dbReference type="Proteomes" id="UP001279734"/>
    </source>
</evidence>
<dbReference type="PANTHER" id="PTHR13780">
    <property type="entry name" value="AMP-ACTIVATED PROTEIN KINASE, GAMMA REGULATORY SUBUNIT"/>
    <property type="match status" value="1"/>
</dbReference>
<feature type="domain" description="CBS" evidence="5">
    <location>
        <begin position="322"/>
        <end position="380"/>
    </location>
</feature>
<organism evidence="6 7">
    <name type="scientific">Nepenthes gracilis</name>
    <name type="common">Slender pitcher plant</name>
    <dbReference type="NCBI Taxonomy" id="150966"/>
    <lineage>
        <taxon>Eukaryota</taxon>
        <taxon>Viridiplantae</taxon>
        <taxon>Streptophyta</taxon>
        <taxon>Embryophyta</taxon>
        <taxon>Tracheophyta</taxon>
        <taxon>Spermatophyta</taxon>
        <taxon>Magnoliopsida</taxon>
        <taxon>eudicotyledons</taxon>
        <taxon>Gunneridae</taxon>
        <taxon>Pentapetalae</taxon>
        <taxon>Caryophyllales</taxon>
        <taxon>Nepenthaceae</taxon>
        <taxon>Nepenthes</taxon>
    </lineage>
</organism>
<accession>A0AAD3Y7H2</accession>
<dbReference type="AlphaFoldDB" id="A0AAD3Y7H2"/>
<dbReference type="EMBL" id="BSYO01000038">
    <property type="protein sequence ID" value="GMH30345.1"/>
    <property type="molecule type" value="Genomic_DNA"/>
</dbReference>
<evidence type="ECO:0000256" key="3">
    <source>
        <dbReference type="PROSITE-ProRule" id="PRU00703"/>
    </source>
</evidence>
<comment type="caution">
    <text evidence="6">The sequence shown here is derived from an EMBL/GenBank/DDBJ whole genome shotgun (WGS) entry which is preliminary data.</text>
</comment>
<evidence type="ECO:0000256" key="1">
    <source>
        <dbReference type="ARBA" id="ARBA00022737"/>
    </source>
</evidence>
<dbReference type="Pfam" id="PF00571">
    <property type="entry name" value="CBS"/>
    <property type="match status" value="1"/>
</dbReference>
<dbReference type="SUPFAM" id="SSF54631">
    <property type="entry name" value="CBS-domain pair"/>
    <property type="match status" value="2"/>
</dbReference>